<organism evidence="2 3">
    <name type="scientific">Nephila pilipes</name>
    <name type="common">Giant wood spider</name>
    <name type="synonym">Nephila maculata</name>
    <dbReference type="NCBI Taxonomy" id="299642"/>
    <lineage>
        <taxon>Eukaryota</taxon>
        <taxon>Metazoa</taxon>
        <taxon>Ecdysozoa</taxon>
        <taxon>Arthropoda</taxon>
        <taxon>Chelicerata</taxon>
        <taxon>Arachnida</taxon>
        <taxon>Araneae</taxon>
        <taxon>Araneomorphae</taxon>
        <taxon>Entelegynae</taxon>
        <taxon>Araneoidea</taxon>
        <taxon>Nephilidae</taxon>
        <taxon>Nephila</taxon>
    </lineage>
</organism>
<evidence type="ECO:0000313" key="2">
    <source>
        <dbReference type="EMBL" id="GFT32510.1"/>
    </source>
</evidence>
<protein>
    <submittedName>
        <fullName evidence="2">Uncharacterized protein</fullName>
    </submittedName>
</protein>
<accession>A0A8X6TPE0</accession>
<sequence>LSPDDRKPHPDITVSSQFAVNSSYEERRPEHFTLHKS</sequence>
<feature type="compositionally biased region" description="Basic and acidic residues" evidence="1">
    <location>
        <begin position="1"/>
        <end position="10"/>
    </location>
</feature>
<evidence type="ECO:0000256" key="1">
    <source>
        <dbReference type="SAM" id="MobiDB-lite"/>
    </source>
</evidence>
<feature type="region of interest" description="Disordered" evidence="1">
    <location>
        <begin position="1"/>
        <end position="37"/>
    </location>
</feature>
<reference evidence="2" key="1">
    <citation type="submission" date="2020-08" db="EMBL/GenBank/DDBJ databases">
        <title>Multicomponent nature underlies the extraordinary mechanical properties of spider dragline silk.</title>
        <authorList>
            <person name="Kono N."/>
            <person name="Nakamura H."/>
            <person name="Mori M."/>
            <person name="Yoshida Y."/>
            <person name="Ohtoshi R."/>
            <person name="Malay A.D."/>
            <person name="Moran D.A.P."/>
            <person name="Tomita M."/>
            <person name="Numata K."/>
            <person name="Arakawa K."/>
        </authorList>
    </citation>
    <scope>NUCLEOTIDE SEQUENCE</scope>
</reference>
<proteinExistence type="predicted"/>
<comment type="caution">
    <text evidence="2">The sequence shown here is derived from an EMBL/GenBank/DDBJ whole genome shotgun (WGS) entry which is preliminary data.</text>
</comment>
<feature type="non-terminal residue" evidence="2">
    <location>
        <position position="1"/>
    </location>
</feature>
<dbReference type="Proteomes" id="UP000887013">
    <property type="component" value="Unassembled WGS sequence"/>
</dbReference>
<feature type="compositionally biased region" description="Polar residues" evidence="1">
    <location>
        <begin position="13"/>
        <end position="23"/>
    </location>
</feature>
<gene>
    <name evidence="2" type="ORF">NPIL_656571</name>
</gene>
<dbReference type="EMBL" id="BMAW01108136">
    <property type="protein sequence ID" value="GFT32510.1"/>
    <property type="molecule type" value="Genomic_DNA"/>
</dbReference>
<name>A0A8X6TPE0_NEPPI</name>
<dbReference type="AlphaFoldDB" id="A0A8X6TPE0"/>
<feature type="compositionally biased region" description="Basic and acidic residues" evidence="1">
    <location>
        <begin position="24"/>
        <end position="37"/>
    </location>
</feature>
<evidence type="ECO:0000313" key="3">
    <source>
        <dbReference type="Proteomes" id="UP000887013"/>
    </source>
</evidence>
<keyword evidence="3" id="KW-1185">Reference proteome</keyword>